<name>A0A6A2ZJK4_HIBSY</name>
<dbReference type="AlphaFoldDB" id="A0A6A2ZJK4"/>
<evidence type="ECO:0000313" key="2">
    <source>
        <dbReference type="EMBL" id="KAE8691135.1"/>
    </source>
</evidence>
<comment type="caution">
    <text evidence="2">The sequence shown here is derived from an EMBL/GenBank/DDBJ whole genome shotgun (WGS) entry which is preliminary data.</text>
</comment>
<feature type="compositionally biased region" description="Basic and acidic residues" evidence="1">
    <location>
        <begin position="194"/>
        <end position="206"/>
    </location>
</feature>
<feature type="compositionally biased region" description="Polar residues" evidence="1">
    <location>
        <begin position="207"/>
        <end position="217"/>
    </location>
</feature>
<organism evidence="2 3">
    <name type="scientific">Hibiscus syriacus</name>
    <name type="common">Rose of Sharon</name>
    <dbReference type="NCBI Taxonomy" id="106335"/>
    <lineage>
        <taxon>Eukaryota</taxon>
        <taxon>Viridiplantae</taxon>
        <taxon>Streptophyta</taxon>
        <taxon>Embryophyta</taxon>
        <taxon>Tracheophyta</taxon>
        <taxon>Spermatophyta</taxon>
        <taxon>Magnoliopsida</taxon>
        <taxon>eudicotyledons</taxon>
        <taxon>Gunneridae</taxon>
        <taxon>Pentapetalae</taxon>
        <taxon>rosids</taxon>
        <taxon>malvids</taxon>
        <taxon>Malvales</taxon>
        <taxon>Malvaceae</taxon>
        <taxon>Malvoideae</taxon>
        <taxon>Hibiscus</taxon>
    </lineage>
</organism>
<dbReference type="EMBL" id="VEPZ02001150">
    <property type="protein sequence ID" value="KAE8691135.1"/>
    <property type="molecule type" value="Genomic_DNA"/>
</dbReference>
<gene>
    <name evidence="2" type="ORF">F3Y22_tig00110893pilonHSYRG01301</name>
</gene>
<dbReference type="Proteomes" id="UP000436088">
    <property type="component" value="Unassembled WGS sequence"/>
</dbReference>
<feature type="region of interest" description="Disordered" evidence="1">
    <location>
        <begin position="1"/>
        <end position="20"/>
    </location>
</feature>
<keyword evidence="3" id="KW-1185">Reference proteome</keyword>
<sequence>MTMCRVGTEPPYQTRPRGGAADLRGGQITLKASNKRMKWACYSPKTVEQVSEDKSATAIWCRLPCRERYASILPHLVVGGNVEGLPSRIECLAIPDDAEVVYVVGLGEAKLTDKCVLQVDTDIPDWHKGMCLLFESMEGVTFSINAFTRQAYISGKIDPLLQMKLLAKAEATGARLCWLYYGCEVDLYGRLVHNEPEPEPEPKDEAMNSSAPTSKPKNSFCCLM</sequence>
<evidence type="ECO:0000313" key="3">
    <source>
        <dbReference type="Proteomes" id="UP000436088"/>
    </source>
</evidence>
<feature type="region of interest" description="Disordered" evidence="1">
    <location>
        <begin position="194"/>
        <end position="224"/>
    </location>
</feature>
<proteinExistence type="predicted"/>
<reference evidence="2" key="1">
    <citation type="submission" date="2019-09" db="EMBL/GenBank/DDBJ databases">
        <title>Draft genome information of white flower Hibiscus syriacus.</title>
        <authorList>
            <person name="Kim Y.-M."/>
        </authorList>
    </citation>
    <scope>NUCLEOTIDE SEQUENCE [LARGE SCALE GENOMIC DNA]</scope>
    <source>
        <strain evidence="2">YM2019G1</strain>
    </source>
</reference>
<accession>A0A6A2ZJK4</accession>
<protein>
    <submittedName>
        <fullName evidence="2">Uncharacterized protein</fullName>
    </submittedName>
</protein>
<evidence type="ECO:0000256" key="1">
    <source>
        <dbReference type="SAM" id="MobiDB-lite"/>
    </source>
</evidence>